<evidence type="ECO:0000256" key="2">
    <source>
        <dbReference type="ARBA" id="ARBA00004651"/>
    </source>
</evidence>
<keyword evidence="10" id="KW-0418">Kinase</keyword>
<keyword evidence="6" id="KW-0808">Transferase</keyword>
<comment type="function">
    <text evidence="16">Member of the two-component regulatory system BvgS/BvgA. Phosphorylates BvgA via a four-step phosphorelay in response to environmental signals.</text>
</comment>
<dbReference type="GO" id="GO:0000155">
    <property type="term" value="F:phosphorelay sensor kinase activity"/>
    <property type="evidence" value="ECO:0007669"/>
    <property type="project" value="InterPro"/>
</dbReference>
<keyword evidence="15 22" id="KW-0472">Membrane</keyword>
<keyword evidence="8" id="KW-0732">Signal</keyword>
<evidence type="ECO:0000256" key="20">
    <source>
        <dbReference type="PROSITE-ProRule" id="PRU00110"/>
    </source>
</evidence>
<feature type="domain" description="Response regulatory" evidence="24">
    <location>
        <begin position="1237"/>
        <end position="1355"/>
    </location>
</feature>
<dbReference type="FunFam" id="1.10.287.130:FF:000002">
    <property type="entry name" value="Two-component osmosensing histidine kinase"/>
    <property type="match status" value="1"/>
</dbReference>
<evidence type="ECO:0000256" key="8">
    <source>
        <dbReference type="ARBA" id="ARBA00022729"/>
    </source>
</evidence>
<dbReference type="SMART" id="SM00091">
    <property type="entry name" value="PAS"/>
    <property type="match status" value="6"/>
</dbReference>
<feature type="domain" description="PAC" evidence="26">
    <location>
        <begin position="395"/>
        <end position="446"/>
    </location>
</feature>
<dbReference type="InterPro" id="IPR000014">
    <property type="entry name" value="PAS"/>
</dbReference>
<evidence type="ECO:0000256" key="15">
    <source>
        <dbReference type="ARBA" id="ARBA00023136"/>
    </source>
</evidence>
<dbReference type="InterPro" id="IPR004358">
    <property type="entry name" value="Sig_transdc_His_kin-like_C"/>
</dbReference>
<keyword evidence="5 21" id="KW-0597">Phosphoprotein</keyword>
<dbReference type="PROSITE" id="PS50112">
    <property type="entry name" value="PAS"/>
    <property type="match status" value="1"/>
</dbReference>
<sequence>MAHAVGVAALAAQAADGRLMVSLPLLALLVLGLLLPLALLGLWRRHRDISASKQLQLELARSMGVSKSLLDTIHRHAIVSVADAAGTIIDANEAFSRISGYSREELLGRNHRIVNSGQHPPEFWRELWAAISVGKSWQGEICNRSKSGEIYWVNSIIAPILDENGRVQQYISIRTDVTAARRARSDLAEQRERLARIIDGTHVGTWEWNEQTGEARFNERWASITGRKLAEMVPLNSRTWLRYIHPDDMVMASDMLARHCRGDTEFFECELRLLHSSGAWIWCLMRGKLYERDAAAAPRWIAGTLMDINARKRSEEELLRKQAALDRSELLAGLGGWEYDLQTRELIWSEQTCRLHDIPPGTPVTMEQALSYFSAEDRARLQQAMEKAKDPSESWDMELALHTDLGRFLWVRSVGEASFDDNGAMRIVGTYQDISAQRELEVQSKRNHQVLLSVMESLPCALSVFDSELNLRAYNRKFVEMFEFPAALFEEMPPRFESFIRYNASLGDYGEGEAMESHIQALIQRGLNPRPHHFEQHQRSGKVIEVRGAPMLGGGFVSTYYDISEAKRLAEEQRRSNELLRVVLDSLPCGLTFVDADFRLALHNRMFMDLYGLHEGEVQDKISPIEEVLRLIWTRGENGTLDLEVAMKHSMDVARASMLAPHQWERERPDGLVMEMRSKPVPSGGFVTTYTDIGVRKRAEAEVRRAEALLRGSIDAVNEAFVLFDPQDRLVFCNEKYRQVYAISADLIVPGARFEDIIRVGASRGQFDEAVGREEAWVQERLQAHQRGETQLVQKLGNGRWNRVIERRMDDGHIVGFRIDITEMMEAMEAAEEAARSKGQFLANMSHEIRTPMNAILGLLRLLQKTELTPRQQDYASKTEGAARSLLGLLNDILDFSKVEAGKMALDLQPFRVDQLFRDLSVILSANVGPKNVDILFDLDPALPPLLVADSMRLQQVLINLGGNASKFTQAGQVVLALRLARPLQPGDRVAELEFSVSDSGIGIAPEHQEKIFTGFSQAEASTTRRYGGTGLGLAISQRLVHLMGGSLQLDSELGRGSRFYFTLSLGLDAPAQAGDARLVQALLPALRTLVVDDNPAARELLGHCGQALGLRMEPVDSGEQALLRLQERAAQGEAYELLLVDWRMGSGMDGFELVQRLRGLAPGLPQPHIIMVTAQGREELLRRSEAEQGLLDGYLVKPVTPQMLLDAVQEARRTGQGGAASVALQPGAGKPLHKLRILVVEDNLNNQQVAQELLEDAGATVQLAGNGQVAVDILRASPEAFDLVLMDVQMPVMDGYSASRAIRQELRLAQLPIIAMTANVMASDRDECLAAGMNEHVGKPFDMDKLVDVILHSQERPEPAVQERRFATLAVPEDLQARALAQGFDAQSAMDRFMGKAELFQRMAQSFAKSALELPQQLSVKMAAHELDEAVLLAHSFKGLAATLGAQRLAELGAEGEATLKRGETLGADWLAALEQQLVPACAALLQLAQALMALKSGDRPKATAAGLGDAAEFKAAMASLLTLLQDWDMGATEAFSALRERHAERLQPEMPAIEQAISILNFEQALGLCRACLARVSA</sequence>
<dbReference type="Gene3D" id="3.30.450.20">
    <property type="entry name" value="PAS domain"/>
    <property type="match status" value="6"/>
</dbReference>
<keyword evidence="13" id="KW-0902">Two-component regulatory system</keyword>
<evidence type="ECO:0000259" key="25">
    <source>
        <dbReference type="PROSITE" id="PS50112"/>
    </source>
</evidence>
<dbReference type="InterPro" id="IPR036890">
    <property type="entry name" value="HATPase_C_sf"/>
</dbReference>
<feature type="domain" description="PAC" evidence="26">
    <location>
        <begin position="267"/>
        <end position="320"/>
    </location>
</feature>
<dbReference type="CDD" id="cd00082">
    <property type="entry name" value="HisKA"/>
    <property type="match status" value="1"/>
</dbReference>
<evidence type="ECO:0000259" key="27">
    <source>
        <dbReference type="PROSITE" id="PS50894"/>
    </source>
</evidence>
<dbReference type="Pfam" id="PF00072">
    <property type="entry name" value="Response_reg"/>
    <property type="match status" value="2"/>
</dbReference>
<keyword evidence="29" id="KW-1185">Reference proteome</keyword>
<dbReference type="SUPFAM" id="SSF47226">
    <property type="entry name" value="Histidine-containing phosphotransfer domain, HPT domain"/>
    <property type="match status" value="1"/>
</dbReference>
<dbReference type="PROSITE" id="PS50894">
    <property type="entry name" value="HPT"/>
    <property type="match status" value="1"/>
</dbReference>
<evidence type="ECO:0000256" key="11">
    <source>
        <dbReference type="ARBA" id="ARBA00022840"/>
    </source>
</evidence>
<dbReference type="InterPro" id="IPR001610">
    <property type="entry name" value="PAC"/>
</dbReference>
<evidence type="ECO:0000256" key="14">
    <source>
        <dbReference type="ARBA" id="ARBA00023026"/>
    </source>
</evidence>
<feature type="domain" description="HPt" evidence="27">
    <location>
        <begin position="1397"/>
        <end position="1493"/>
    </location>
</feature>
<dbReference type="InterPro" id="IPR036641">
    <property type="entry name" value="HPT_dom_sf"/>
</dbReference>
<dbReference type="GO" id="GO:0005886">
    <property type="term" value="C:plasma membrane"/>
    <property type="evidence" value="ECO:0007669"/>
    <property type="project" value="UniProtKB-SubCell"/>
</dbReference>
<dbReference type="Gene3D" id="1.10.287.130">
    <property type="match status" value="1"/>
</dbReference>
<dbReference type="Pfam" id="PF08447">
    <property type="entry name" value="PAS_3"/>
    <property type="match status" value="2"/>
</dbReference>
<feature type="modified residue" description="4-aspartylphosphate" evidence="21">
    <location>
        <position position="1288"/>
    </location>
</feature>
<dbReference type="InterPro" id="IPR003594">
    <property type="entry name" value="HATPase_dom"/>
</dbReference>
<dbReference type="InterPro" id="IPR000700">
    <property type="entry name" value="PAS-assoc_C"/>
</dbReference>
<evidence type="ECO:0000256" key="21">
    <source>
        <dbReference type="PROSITE-ProRule" id="PRU00169"/>
    </source>
</evidence>
<evidence type="ECO:0000256" key="5">
    <source>
        <dbReference type="ARBA" id="ARBA00022553"/>
    </source>
</evidence>
<dbReference type="SUPFAM" id="SSF47384">
    <property type="entry name" value="Homodimeric domain of signal transducing histidine kinase"/>
    <property type="match status" value="1"/>
</dbReference>
<comment type="subcellular location">
    <subcellularLocation>
        <location evidence="2">Cell membrane</location>
        <topology evidence="2">Multi-pass membrane protein</topology>
    </subcellularLocation>
</comment>
<dbReference type="RefSeq" id="WP_184300948.1">
    <property type="nucleotide sequence ID" value="NZ_JACHLP010000006.1"/>
</dbReference>
<keyword evidence="14" id="KW-0843">Virulence</keyword>
<feature type="domain" description="Response regulatory" evidence="24">
    <location>
        <begin position="1088"/>
        <end position="1213"/>
    </location>
</feature>
<reference evidence="28 29" key="1">
    <citation type="submission" date="2020-08" db="EMBL/GenBank/DDBJ databases">
        <title>Functional genomics of gut bacteria from endangered species of beetles.</title>
        <authorList>
            <person name="Carlos-Shanley C."/>
        </authorList>
    </citation>
    <scope>NUCLEOTIDE SEQUENCE [LARGE SCALE GENOMIC DNA]</scope>
    <source>
        <strain evidence="28 29">S00239</strain>
    </source>
</reference>
<dbReference type="InterPro" id="IPR001789">
    <property type="entry name" value="Sig_transdc_resp-reg_receiver"/>
</dbReference>
<dbReference type="EMBL" id="JACHLP010000006">
    <property type="protein sequence ID" value="MBB4844480.1"/>
    <property type="molecule type" value="Genomic_DNA"/>
</dbReference>
<dbReference type="InterPro" id="IPR008207">
    <property type="entry name" value="Sig_transdc_His_kin_Hpt_dom"/>
</dbReference>
<feature type="domain" description="PAC" evidence="26">
    <location>
        <begin position="135"/>
        <end position="189"/>
    </location>
</feature>
<dbReference type="SUPFAM" id="SSF55785">
    <property type="entry name" value="PYP-like sensor domain (PAS domain)"/>
    <property type="match status" value="6"/>
</dbReference>
<dbReference type="FunFam" id="3.30.565.10:FF:000010">
    <property type="entry name" value="Sensor histidine kinase RcsC"/>
    <property type="match status" value="1"/>
</dbReference>
<feature type="modified residue" description="Phosphohistidine" evidence="20">
    <location>
        <position position="1436"/>
    </location>
</feature>
<dbReference type="Pfam" id="PF12860">
    <property type="entry name" value="PAS_7"/>
    <property type="match status" value="3"/>
</dbReference>
<dbReference type="Pfam" id="PF00512">
    <property type="entry name" value="HisKA"/>
    <property type="match status" value="1"/>
</dbReference>
<feature type="domain" description="PAS" evidence="25">
    <location>
        <begin position="79"/>
        <end position="120"/>
    </location>
</feature>
<evidence type="ECO:0000256" key="1">
    <source>
        <dbReference type="ARBA" id="ARBA00000085"/>
    </source>
</evidence>
<feature type="transmembrane region" description="Helical" evidence="22">
    <location>
        <begin position="24"/>
        <end position="43"/>
    </location>
</feature>
<evidence type="ECO:0000313" key="28">
    <source>
        <dbReference type="EMBL" id="MBB4844480.1"/>
    </source>
</evidence>
<keyword evidence="9" id="KW-0547">Nucleotide-binding</keyword>
<organism evidence="28 29">
    <name type="scientific">Roseateles oligotrophus</name>
    <dbReference type="NCBI Taxonomy" id="1769250"/>
    <lineage>
        <taxon>Bacteria</taxon>
        <taxon>Pseudomonadati</taxon>
        <taxon>Pseudomonadota</taxon>
        <taxon>Betaproteobacteria</taxon>
        <taxon>Burkholderiales</taxon>
        <taxon>Sphaerotilaceae</taxon>
        <taxon>Roseateles</taxon>
    </lineage>
</organism>
<dbReference type="PRINTS" id="PR00344">
    <property type="entry name" value="BCTRLSENSOR"/>
</dbReference>
<accession>A0A840L8H6</accession>
<protein>
    <recommendedName>
        <fullName evidence="18">Sensory/regulatory protein RpfC</fullName>
        <ecNumber evidence="3">2.7.13.3</ecNumber>
    </recommendedName>
    <alternativeName>
        <fullName evidence="19">Virulence sensor protein BvgS</fullName>
    </alternativeName>
</protein>
<evidence type="ECO:0000256" key="3">
    <source>
        <dbReference type="ARBA" id="ARBA00012438"/>
    </source>
</evidence>
<dbReference type="SMART" id="SM00387">
    <property type="entry name" value="HATPase_c"/>
    <property type="match status" value="1"/>
</dbReference>
<dbReference type="Pfam" id="PF02518">
    <property type="entry name" value="HATPase_c"/>
    <property type="match status" value="1"/>
</dbReference>
<dbReference type="InterPro" id="IPR011006">
    <property type="entry name" value="CheY-like_superfamily"/>
</dbReference>
<gene>
    <name evidence="28" type="ORF">HNP55_003024</name>
</gene>
<dbReference type="PROSITE" id="PS50113">
    <property type="entry name" value="PAC"/>
    <property type="match status" value="3"/>
</dbReference>
<dbReference type="CDD" id="cd16922">
    <property type="entry name" value="HATPase_EvgS-ArcB-TorS-like"/>
    <property type="match status" value="1"/>
</dbReference>
<evidence type="ECO:0000256" key="13">
    <source>
        <dbReference type="ARBA" id="ARBA00023012"/>
    </source>
</evidence>
<comment type="subunit">
    <text evidence="17">At low DSF concentrations, interacts with RpfF.</text>
</comment>
<comment type="catalytic activity">
    <reaction evidence="1">
        <text>ATP + protein L-histidine = ADP + protein N-phospho-L-histidine.</text>
        <dbReference type="EC" id="2.7.13.3"/>
    </reaction>
</comment>
<dbReference type="SMART" id="SM00448">
    <property type="entry name" value="REC"/>
    <property type="match status" value="2"/>
</dbReference>
<dbReference type="SMART" id="SM00086">
    <property type="entry name" value="PAC"/>
    <property type="match status" value="4"/>
</dbReference>
<dbReference type="Gene3D" id="3.40.50.2300">
    <property type="match status" value="2"/>
</dbReference>
<dbReference type="InterPro" id="IPR005467">
    <property type="entry name" value="His_kinase_dom"/>
</dbReference>
<dbReference type="CDD" id="cd17546">
    <property type="entry name" value="REC_hyHK_CKI1_RcsC-like"/>
    <property type="match status" value="2"/>
</dbReference>
<evidence type="ECO:0000256" key="6">
    <source>
        <dbReference type="ARBA" id="ARBA00022679"/>
    </source>
</evidence>
<dbReference type="PANTHER" id="PTHR45339:SF1">
    <property type="entry name" value="HYBRID SIGNAL TRANSDUCTION HISTIDINE KINASE J"/>
    <property type="match status" value="1"/>
</dbReference>
<evidence type="ECO:0000259" key="23">
    <source>
        <dbReference type="PROSITE" id="PS50109"/>
    </source>
</evidence>
<dbReference type="PANTHER" id="PTHR45339">
    <property type="entry name" value="HYBRID SIGNAL TRANSDUCTION HISTIDINE KINASE J"/>
    <property type="match status" value="1"/>
</dbReference>
<evidence type="ECO:0000256" key="12">
    <source>
        <dbReference type="ARBA" id="ARBA00022989"/>
    </source>
</evidence>
<evidence type="ECO:0000256" key="22">
    <source>
        <dbReference type="SAM" id="Phobius"/>
    </source>
</evidence>
<evidence type="ECO:0000259" key="26">
    <source>
        <dbReference type="PROSITE" id="PS50113"/>
    </source>
</evidence>
<comment type="caution">
    <text evidence="28">The sequence shown here is derived from an EMBL/GenBank/DDBJ whole genome shotgun (WGS) entry which is preliminary data.</text>
</comment>
<dbReference type="PROSITE" id="PS50110">
    <property type="entry name" value="RESPONSE_REGULATORY"/>
    <property type="match status" value="2"/>
</dbReference>
<evidence type="ECO:0000313" key="29">
    <source>
        <dbReference type="Proteomes" id="UP000562027"/>
    </source>
</evidence>
<evidence type="ECO:0000256" key="10">
    <source>
        <dbReference type="ARBA" id="ARBA00022777"/>
    </source>
</evidence>
<keyword evidence="4" id="KW-1003">Cell membrane</keyword>
<keyword evidence="12 22" id="KW-1133">Transmembrane helix</keyword>
<dbReference type="PROSITE" id="PS50109">
    <property type="entry name" value="HIS_KIN"/>
    <property type="match status" value="1"/>
</dbReference>
<dbReference type="InterPro" id="IPR036097">
    <property type="entry name" value="HisK_dim/P_sf"/>
</dbReference>
<evidence type="ECO:0000256" key="17">
    <source>
        <dbReference type="ARBA" id="ARBA00064003"/>
    </source>
</evidence>
<dbReference type="Pfam" id="PF01627">
    <property type="entry name" value="Hpt"/>
    <property type="match status" value="1"/>
</dbReference>
<evidence type="ECO:0000256" key="4">
    <source>
        <dbReference type="ARBA" id="ARBA00022475"/>
    </source>
</evidence>
<dbReference type="InterPro" id="IPR035965">
    <property type="entry name" value="PAS-like_dom_sf"/>
</dbReference>
<evidence type="ECO:0000256" key="16">
    <source>
        <dbReference type="ARBA" id="ARBA00058004"/>
    </source>
</evidence>
<dbReference type="Gene3D" id="3.30.565.10">
    <property type="entry name" value="Histidine kinase-like ATPase, C-terminal domain"/>
    <property type="match status" value="1"/>
</dbReference>
<dbReference type="NCBIfam" id="TIGR00229">
    <property type="entry name" value="sensory_box"/>
    <property type="match status" value="2"/>
</dbReference>
<evidence type="ECO:0000256" key="9">
    <source>
        <dbReference type="ARBA" id="ARBA00022741"/>
    </source>
</evidence>
<dbReference type="InterPro" id="IPR013655">
    <property type="entry name" value="PAS_fold_3"/>
</dbReference>
<dbReference type="SMART" id="SM00388">
    <property type="entry name" value="HisKA"/>
    <property type="match status" value="1"/>
</dbReference>
<feature type="modified residue" description="4-aspartylphosphate" evidence="21">
    <location>
        <position position="1142"/>
    </location>
</feature>
<dbReference type="Gene3D" id="1.20.120.160">
    <property type="entry name" value="HPT domain"/>
    <property type="match status" value="1"/>
</dbReference>
<dbReference type="InterPro" id="IPR003661">
    <property type="entry name" value="HisK_dim/P_dom"/>
</dbReference>
<dbReference type="CDD" id="cd00130">
    <property type="entry name" value="PAS"/>
    <property type="match status" value="3"/>
</dbReference>
<evidence type="ECO:0000256" key="19">
    <source>
        <dbReference type="ARBA" id="ARBA00070152"/>
    </source>
</evidence>
<evidence type="ECO:0000256" key="7">
    <source>
        <dbReference type="ARBA" id="ARBA00022692"/>
    </source>
</evidence>
<keyword evidence="11" id="KW-0067">ATP-binding</keyword>
<dbReference type="Proteomes" id="UP000562027">
    <property type="component" value="Unassembled WGS sequence"/>
</dbReference>
<dbReference type="GO" id="GO:0005524">
    <property type="term" value="F:ATP binding"/>
    <property type="evidence" value="ECO:0007669"/>
    <property type="project" value="UniProtKB-KW"/>
</dbReference>
<dbReference type="SUPFAM" id="SSF52172">
    <property type="entry name" value="CheY-like"/>
    <property type="match status" value="2"/>
</dbReference>
<dbReference type="SUPFAM" id="SSF55874">
    <property type="entry name" value="ATPase domain of HSP90 chaperone/DNA topoisomerase II/histidine kinase"/>
    <property type="match status" value="1"/>
</dbReference>
<name>A0A840L8H6_9BURK</name>
<keyword evidence="7 22" id="KW-0812">Transmembrane</keyword>
<proteinExistence type="predicted"/>
<dbReference type="EC" id="2.7.13.3" evidence="3"/>
<evidence type="ECO:0000256" key="18">
    <source>
        <dbReference type="ARBA" id="ARBA00068150"/>
    </source>
</evidence>
<feature type="domain" description="Histidine kinase" evidence="23">
    <location>
        <begin position="844"/>
        <end position="1068"/>
    </location>
</feature>
<dbReference type="Pfam" id="PF13426">
    <property type="entry name" value="PAS_9"/>
    <property type="match status" value="1"/>
</dbReference>
<evidence type="ECO:0000259" key="24">
    <source>
        <dbReference type="PROSITE" id="PS50110"/>
    </source>
</evidence>